<accession>A0A0V0GLB8</accession>
<dbReference type="EMBL" id="GEDG01036587">
    <property type="protein sequence ID" value="JAP08621.1"/>
    <property type="molecule type" value="Transcribed_RNA"/>
</dbReference>
<reference evidence="2" key="1">
    <citation type="submission" date="2015-12" db="EMBL/GenBank/DDBJ databases">
        <title>Gene expression during late stages of embryo sac development: a critical building block for successful pollen-pistil interactions.</title>
        <authorList>
            <person name="Liu Y."/>
            <person name="Joly V."/>
            <person name="Sabar M."/>
            <person name="Matton D.P."/>
        </authorList>
    </citation>
    <scope>NUCLEOTIDE SEQUENCE</scope>
</reference>
<evidence type="ECO:0000313" key="2">
    <source>
        <dbReference type="EMBL" id="JAP08621.1"/>
    </source>
</evidence>
<organism evidence="2">
    <name type="scientific">Solanum chacoense</name>
    <name type="common">Chaco potato</name>
    <dbReference type="NCBI Taxonomy" id="4108"/>
    <lineage>
        <taxon>Eukaryota</taxon>
        <taxon>Viridiplantae</taxon>
        <taxon>Streptophyta</taxon>
        <taxon>Embryophyta</taxon>
        <taxon>Tracheophyta</taxon>
        <taxon>Spermatophyta</taxon>
        <taxon>Magnoliopsida</taxon>
        <taxon>eudicotyledons</taxon>
        <taxon>Gunneridae</taxon>
        <taxon>Pentapetalae</taxon>
        <taxon>asterids</taxon>
        <taxon>lamiids</taxon>
        <taxon>Solanales</taxon>
        <taxon>Solanaceae</taxon>
        <taxon>Solanoideae</taxon>
        <taxon>Solaneae</taxon>
        <taxon>Solanum</taxon>
    </lineage>
</organism>
<protein>
    <submittedName>
        <fullName evidence="2">Putative ovule protein</fullName>
    </submittedName>
</protein>
<dbReference type="AlphaFoldDB" id="A0A0V0GLB8"/>
<feature type="transmembrane region" description="Helical" evidence="1">
    <location>
        <begin position="26"/>
        <end position="46"/>
    </location>
</feature>
<keyword evidence="1" id="KW-1133">Transmembrane helix</keyword>
<evidence type="ECO:0000256" key="1">
    <source>
        <dbReference type="SAM" id="Phobius"/>
    </source>
</evidence>
<name>A0A0V0GLB8_SOLCH</name>
<proteinExistence type="predicted"/>
<sequence>MYTLPKVHLLELFKAPIFCLRFVHTYPYSFFWIDVRIYLIFFFKIFQIHHLGKRKKIEFGR</sequence>
<keyword evidence="1" id="KW-0472">Membrane</keyword>
<keyword evidence="1" id="KW-0812">Transmembrane</keyword>